<proteinExistence type="predicted"/>
<dbReference type="SUPFAM" id="SSF46689">
    <property type="entry name" value="Homeodomain-like"/>
    <property type="match status" value="1"/>
</dbReference>
<dbReference type="OrthoDB" id="3972899at2759"/>
<name>A0A1B7TKC0_9ASCO</name>
<feature type="domain" description="HTH myb-type" evidence="2">
    <location>
        <begin position="40"/>
        <end position="88"/>
    </location>
</feature>
<dbReference type="GO" id="GO:0000978">
    <property type="term" value="F:RNA polymerase II cis-regulatory region sequence-specific DNA binding"/>
    <property type="evidence" value="ECO:0007669"/>
    <property type="project" value="TreeGrafter"/>
</dbReference>
<dbReference type="PROSITE" id="PS50090">
    <property type="entry name" value="MYB_LIKE"/>
    <property type="match status" value="2"/>
</dbReference>
<dbReference type="PANTHER" id="PTHR45614:SF25">
    <property type="entry name" value="MYB PROTEIN"/>
    <property type="match status" value="1"/>
</dbReference>
<dbReference type="InterPro" id="IPR009057">
    <property type="entry name" value="Homeodomain-like_sf"/>
</dbReference>
<dbReference type="GO" id="GO:0000278">
    <property type="term" value="P:mitotic cell cycle"/>
    <property type="evidence" value="ECO:0007669"/>
    <property type="project" value="TreeGrafter"/>
</dbReference>
<evidence type="ECO:0008006" key="5">
    <source>
        <dbReference type="Google" id="ProtNLM"/>
    </source>
</evidence>
<dbReference type="InterPro" id="IPR001005">
    <property type="entry name" value="SANT/Myb"/>
</dbReference>
<dbReference type="AlphaFoldDB" id="A0A1B7TKC0"/>
<accession>A0A1B7TKC0</accession>
<dbReference type="PROSITE" id="PS51294">
    <property type="entry name" value="HTH_MYB"/>
    <property type="match status" value="1"/>
</dbReference>
<reference evidence="4" key="1">
    <citation type="journal article" date="2016" name="Proc. Natl. Acad. Sci. U.S.A.">
        <title>Comparative genomics of biotechnologically important yeasts.</title>
        <authorList>
            <person name="Riley R."/>
            <person name="Haridas S."/>
            <person name="Wolfe K.H."/>
            <person name="Lopes M.R."/>
            <person name="Hittinger C.T."/>
            <person name="Goeker M."/>
            <person name="Salamov A.A."/>
            <person name="Wisecaver J.H."/>
            <person name="Long T.M."/>
            <person name="Calvey C.H."/>
            <person name="Aerts A.L."/>
            <person name="Barry K.W."/>
            <person name="Choi C."/>
            <person name="Clum A."/>
            <person name="Coughlan A.Y."/>
            <person name="Deshpande S."/>
            <person name="Douglass A.P."/>
            <person name="Hanson S.J."/>
            <person name="Klenk H.-P."/>
            <person name="LaButti K.M."/>
            <person name="Lapidus A."/>
            <person name="Lindquist E.A."/>
            <person name="Lipzen A.M."/>
            <person name="Meier-Kolthoff J.P."/>
            <person name="Ohm R.A."/>
            <person name="Otillar R.P."/>
            <person name="Pangilinan J.L."/>
            <person name="Peng Y."/>
            <person name="Rokas A."/>
            <person name="Rosa C.A."/>
            <person name="Scheuner C."/>
            <person name="Sibirny A.A."/>
            <person name="Slot J.C."/>
            <person name="Stielow J.B."/>
            <person name="Sun H."/>
            <person name="Kurtzman C.P."/>
            <person name="Blackwell M."/>
            <person name="Grigoriev I.V."/>
            <person name="Jeffries T.W."/>
        </authorList>
    </citation>
    <scope>NUCLEOTIDE SEQUENCE [LARGE SCALE GENOMIC DNA]</scope>
    <source>
        <strain evidence="4">NRRL Y-1626</strain>
    </source>
</reference>
<dbReference type="GO" id="GO:0000981">
    <property type="term" value="F:DNA-binding transcription factor activity, RNA polymerase II-specific"/>
    <property type="evidence" value="ECO:0007669"/>
    <property type="project" value="TreeGrafter"/>
</dbReference>
<evidence type="ECO:0000259" key="2">
    <source>
        <dbReference type="PROSITE" id="PS51294"/>
    </source>
</evidence>
<gene>
    <name evidence="3" type="ORF">HANVADRAFT_20317</name>
</gene>
<dbReference type="CDD" id="cd00167">
    <property type="entry name" value="SANT"/>
    <property type="match status" value="2"/>
</dbReference>
<sequence length="88" mass="10532">MKIVYELDGIATNWTLISQRMAPFRRTPKQCRERYHQNLKPNLNKEPISEEEGERIDYMVGKYGKKWAFIARSLNNGRSDNTVKNWWN</sequence>
<organism evidence="3 4">
    <name type="scientific">Hanseniaspora valbyensis NRRL Y-1626</name>
    <dbReference type="NCBI Taxonomy" id="766949"/>
    <lineage>
        <taxon>Eukaryota</taxon>
        <taxon>Fungi</taxon>
        <taxon>Dikarya</taxon>
        <taxon>Ascomycota</taxon>
        <taxon>Saccharomycotina</taxon>
        <taxon>Saccharomycetes</taxon>
        <taxon>Saccharomycodales</taxon>
        <taxon>Saccharomycodaceae</taxon>
        <taxon>Hanseniaspora</taxon>
    </lineage>
</organism>
<evidence type="ECO:0000259" key="1">
    <source>
        <dbReference type="PROSITE" id="PS50090"/>
    </source>
</evidence>
<evidence type="ECO:0000313" key="4">
    <source>
        <dbReference type="Proteomes" id="UP000092321"/>
    </source>
</evidence>
<dbReference type="Gene3D" id="1.10.10.60">
    <property type="entry name" value="Homeodomain-like"/>
    <property type="match status" value="2"/>
</dbReference>
<feature type="domain" description="Myb-like" evidence="1">
    <location>
        <begin position="40"/>
        <end position="88"/>
    </location>
</feature>
<dbReference type="PANTHER" id="PTHR45614">
    <property type="entry name" value="MYB PROTEIN-RELATED"/>
    <property type="match status" value="1"/>
</dbReference>
<feature type="non-terminal residue" evidence="3">
    <location>
        <position position="88"/>
    </location>
</feature>
<dbReference type="InterPro" id="IPR017930">
    <property type="entry name" value="Myb_dom"/>
</dbReference>
<dbReference type="EMBL" id="LXPE01000001">
    <property type="protein sequence ID" value="OBA29174.1"/>
    <property type="molecule type" value="Genomic_DNA"/>
</dbReference>
<dbReference type="SMART" id="SM00717">
    <property type="entry name" value="SANT"/>
    <property type="match status" value="2"/>
</dbReference>
<keyword evidence="4" id="KW-1185">Reference proteome</keyword>
<dbReference type="GO" id="GO:0005634">
    <property type="term" value="C:nucleus"/>
    <property type="evidence" value="ECO:0007669"/>
    <property type="project" value="TreeGrafter"/>
</dbReference>
<comment type="caution">
    <text evidence="3">The sequence shown here is derived from an EMBL/GenBank/DDBJ whole genome shotgun (WGS) entry which is preliminary data.</text>
</comment>
<feature type="domain" description="Myb-like" evidence="1">
    <location>
        <begin position="1"/>
        <end position="39"/>
    </location>
</feature>
<evidence type="ECO:0000313" key="3">
    <source>
        <dbReference type="EMBL" id="OBA29174.1"/>
    </source>
</evidence>
<dbReference type="InterPro" id="IPR050560">
    <property type="entry name" value="MYB_TF"/>
</dbReference>
<dbReference type="Pfam" id="PF13921">
    <property type="entry name" value="Myb_DNA-bind_6"/>
    <property type="match status" value="1"/>
</dbReference>
<dbReference type="Proteomes" id="UP000092321">
    <property type="component" value="Unassembled WGS sequence"/>
</dbReference>
<dbReference type="GO" id="GO:0045944">
    <property type="term" value="P:positive regulation of transcription by RNA polymerase II"/>
    <property type="evidence" value="ECO:0007669"/>
    <property type="project" value="TreeGrafter"/>
</dbReference>
<protein>
    <recommendedName>
        <fullName evidence="5">Homeodomain-like protein</fullName>
    </recommendedName>
</protein>